<evidence type="ECO:0000256" key="3">
    <source>
        <dbReference type="ARBA" id="ARBA00022490"/>
    </source>
</evidence>
<dbReference type="Pfam" id="PF05103">
    <property type="entry name" value="DivIVA"/>
    <property type="match status" value="1"/>
</dbReference>
<dbReference type="InterPro" id="IPR019933">
    <property type="entry name" value="DivIVA_domain"/>
</dbReference>
<dbReference type="InterPro" id="IPR007793">
    <property type="entry name" value="DivIVA_fam"/>
</dbReference>
<comment type="caution">
    <text evidence="8">The sequence shown here is derived from an EMBL/GenBank/DDBJ whole genome shotgun (WGS) entry which is preliminary data.</text>
</comment>
<evidence type="ECO:0000313" key="8">
    <source>
        <dbReference type="EMBL" id="HIQ79718.1"/>
    </source>
</evidence>
<protein>
    <submittedName>
        <fullName evidence="8">DivIVA domain-containing protein</fullName>
    </submittedName>
</protein>
<keyword evidence="6" id="KW-0131">Cell cycle</keyword>
<evidence type="ECO:0000256" key="4">
    <source>
        <dbReference type="ARBA" id="ARBA00022618"/>
    </source>
</evidence>
<keyword evidence="4" id="KW-0132">Cell division</keyword>
<keyword evidence="3" id="KW-0963">Cytoplasm</keyword>
<feature type="compositionally biased region" description="Low complexity" evidence="7">
    <location>
        <begin position="203"/>
        <end position="213"/>
    </location>
</feature>
<evidence type="ECO:0000256" key="7">
    <source>
        <dbReference type="SAM" id="MobiDB-lite"/>
    </source>
</evidence>
<gene>
    <name evidence="8" type="ORF">IAD32_00345</name>
</gene>
<reference evidence="8" key="2">
    <citation type="journal article" date="2021" name="PeerJ">
        <title>Extensive microbial diversity within the chicken gut microbiome revealed by metagenomics and culture.</title>
        <authorList>
            <person name="Gilroy R."/>
            <person name="Ravi A."/>
            <person name="Getino M."/>
            <person name="Pursley I."/>
            <person name="Horton D.L."/>
            <person name="Alikhan N.F."/>
            <person name="Baker D."/>
            <person name="Gharbi K."/>
            <person name="Hall N."/>
            <person name="Watson M."/>
            <person name="Adriaenssens E.M."/>
            <person name="Foster-Nyarko E."/>
            <person name="Jarju S."/>
            <person name="Secka A."/>
            <person name="Antonio M."/>
            <person name="Oren A."/>
            <person name="Chaudhuri R.R."/>
            <person name="La Ragione R."/>
            <person name="Hildebrand F."/>
            <person name="Pallen M.J."/>
        </authorList>
    </citation>
    <scope>NUCLEOTIDE SEQUENCE</scope>
    <source>
        <strain evidence="8">ChiSjej1B19-3389</strain>
    </source>
</reference>
<accession>A0A9D1CTR4</accession>
<dbReference type="PANTHER" id="PTHR35794">
    <property type="entry name" value="CELL DIVISION PROTEIN DIVIVA"/>
    <property type="match status" value="1"/>
</dbReference>
<dbReference type="AlphaFoldDB" id="A0A9D1CTR4"/>
<dbReference type="EMBL" id="DVFW01000003">
    <property type="protein sequence ID" value="HIQ79718.1"/>
    <property type="molecule type" value="Genomic_DNA"/>
</dbReference>
<sequence>MLTIDEVKNISFRKANLGGYRPEDVEAFIDEVVTTLEQNKKDKIELVKKLDILAKRIEEYRKDEENVRGALLNAQKVMDSTVKEANQKAEAIIKEAKMKAQDIIMNANASIVNEKNNYLKLQADAVVLREQLLETYNSHIRMLEDLPTASEISKTKAELDKKYPVNNASAQNMAVSAQQEQPDKAQSAADSEEEEEVIDISSQATQEAEQAPQDAEEKESKFGNLKFGDNYSVTDKK</sequence>
<name>A0A9D1CTR4_9FIRM</name>
<evidence type="ECO:0000256" key="1">
    <source>
        <dbReference type="ARBA" id="ARBA00004496"/>
    </source>
</evidence>
<evidence type="ECO:0000256" key="5">
    <source>
        <dbReference type="ARBA" id="ARBA00023054"/>
    </source>
</evidence>
<dbReference type="NCBIfam" id="TIGR03544">
    <property type="entry name" value="DivI1A_domain"/>
    <property type="match status" value="1"/>
</dbReference>
<comment type="similarity">
    <text evidence="2">Belongs to the DivIVA family.</text>
</comment>
<proteinExistence type="inferred from homology"/>
<reference evidence="8" key="1">
    <citation type="submission" date="2020-10" db="EMBL/GenBank/DDBJ databases">
        <authorList>
            <person name="Gilroy R."/>
        </authorList>
    </citation>
    <scope>NUCLEOTIDE SEQUENCE</scope>
    <source>
        <strain evidence="8">ChiSjej1B19-3389</strain>
    </source>
</reference>
<dbReference type="Gene3D" id="6.10.250.660">
    <property type="match status" value="1"/>
</dbReference>
<evidence type="ECO:0000313" key="9">
    <source>
        <dbReference type="Proteomes" id="UP000886787"/>
    </source>
</evidence>
<dbReference type="PANTHER" id="PTHR35794:SF2">
    <property type="entry name" value="CELL DIVISION PROTEIN DIVIVA"/>
    <property type="match status" value="1"/>
</dbReference>
<evidence type="ECO:0000256" key="6">
    <source>
        <dbReference type="ARBA" id="ARBA00023306"/>
    </source>
</evidence>
<evidence type="ECO:0000256" key="2">
    <source>
        <dbReference type="ARBA" id="ARBA00009008"/>
    </source>
</evidence>
<dbReference type="GO" id="GO:0051301">
    <property type="term" value="P:cell division"/>
    <property type="evidence" value="ECO:0007669"/>
    <property type="project" value="UniProtKB-KW"/>
</dbReference>
<feature type="region of interest" description="Disordered" evidence="7">
    <location>
        <begin position="172"/>
        <end position="237"/>
    </location>
</feature>
<comment type="subcellular location">
    <subcellularLocation>
        <location evidence="1">Cytoplasm</location>
    </subcellularLocation>
</comment>
<dbReference type="GO" id="GO:0005737">
    <property type="term" value="C:cytoplasm"/>
    <property type="evidence" value="ECO:0007669"/>
    <property type="project" value="UniProtKB-SubCell"/>
</dbReference>
<dbReference type="Proteomes" id="UP000886787">
    <property type="component" value="Unassembled WGS sequence"/>
</dbReference>
<organism evidence="8 9">
    <name type="scientific">Candidatus Scatavimonas merdigallinarum</name>
    <dbReference type="NCBI Taxonomy" id="2840914"/>
    <lineage>
        <taxon>Bacteria</taxon>
        <taxon>Bacillati</taxon>
        <taxon>Bacillota</taxon>
        <taxon>Clostridia</taxon>
        <taxon>Eubacteriales</taxon>
        <taxon>Oscillospiraceae</taxon>
        <taxon>Oscillospiraceae incertae sedis</taxon>
        <taxon>Candidatus Scatavimonas</taxon>
    </lineage>
</organism>
<keyword evidence="5" id="KW-0175">Coiled coil</keyword>